<organism evidence="4 5">
    <name type="scientific">Spirodela intermedia</name>
    <name type="common">Intermediate duckweed</name>
    <dbReference type="NCBI Taxonomy" id="51605"/>
    <lineage>
        <taxon>Eukaryota</taxon>
        <taxon>Viridiplantae</taxon>
        <taxon>Streptophyta</taxon>
        <taxon>Embryophyta</taxon>
        <taxon>Tracheophyta</taxon>
        <taxon>Spermatophyta</taxon>
        <taxon>Magnoliopsida</taxon>
        <taxon>Liliopsida</taxon>
        <taxon>Araceae</taxon>
        <taxon>Lemnoideae</taxon>
        <taxon>Spirodela</taxon>
    </lineage>
</organism>
<feature type="compositionally biased region" description="Polar residues" evidence="2">
    <location>
        <begin position="201"/>
        <end position="210"/>
    </location>
</feature>
<feature type="compositionally biased region" description="Basic residues" evidence="2">
    <location>
        <begin position="1"/>
        <end position="21"/>
    </location>
</feature>
<dbReference type="InterPro" id="IPR038765">
    <property type="entry name" value="Papain-like_cys_pep_sf"/>
</dbReference>
<dbReference type="PANTHER" id="PTHR12419:SF7">
    <property type="entry name" value="OTU DOMAIN-CONTAINING PROTEIN 3"/>
    <property type="match status" value="1"/>
</dbReference>
<comment type="similarity">
    <text evidence="1">Belongs to the peptidase C85 family.</text>
</comment>
<reference evidence="4" key="1">
    <citation type="submission" date="2020-02" db="EMBL/GenBank/DDBJ databases">
        <authorList>
            <person name="Scholz U."/>
            <person name="Mascher M."/>
            <person name="Fiebig A."/>
        </authorList>
    </citation>
    <scope>NUCLEOTIDE SEQUENCE</scope>
</reference>
<feature type="region of interest" description="Disordered" evidence="2">
    <location>
        <begin position="1"/>
        <end position="23"/>
    </location>
</feature>
<dbReference type="OrthoDB" id="415023at2759"/>
<keyword evidence="5" id="KW-1185">Reference proteome</keyword>
<dbReference type="Proteomes" id="UP000663760">
    <property type="component" value="Chromosome 14"/>
</dbReference>
<feature type="region of interest" description="Disordered" evidence="2">
    <location>
        <begin position="191"/>
        <end position="210"/>
    </location>
</feature>
<dbReference type="EMBL" id="LR746277">
    <property type="protein sequence ID" value="CAA7407595.1"/>
    <property type="molecule type" value="Genomic_DNA"/>
</dbReference>
<dbReference type="InterPro" id="IPR050704">
    <property type="entry name" value="Peptidase_C85-like"/>
</dbReference>
<dbReference type="InterPro" id="IPR003323">
    <property type="entry name" value="OTU_dom"/>
</dbReference>
<feature type="domain" description="OTU" evidence="3">
    <location>
        <begin position="38"/>
        <end position="171"/>
    </location>
</feature>
<dbReference type="Gene3D" id="3.90.70.80">
    <property type="match status" value="1"/>
</dbReference>
<proteinExistence type="inferred from homology"/>
<dbReference type="CDD" id="cd22771">
    <property type="entry name" value="OTU_plant_OTU7-like"/>
    <property type="match status" value="1"/>
</dbReference>
<protein>
    <recommendedName>
        <fullName evidence="3">OTU domain-containing protein</fullName>
    </recommendedName>
</protein>
<dbReference type="AlphaFoldDB" id="A0A7I8LE79"/>
<evidence type="ECO:0000259" key="3">
    <source>
        <dbReference type="PROSITE" id="PS50802"/>
    </source>
</evidence>
<evidence type="ECO:0000256" key="1">
    <source>
        <dbReference type="ARBA" id="ARBA00010407"/>
    </source>
</evidence>
<evidence type="ECO:0000256" key="2">
    <source>
        <dbReference type="SAM" id="MobiDB-lite"/>
    </source>
</evidence>
<gene>
    <name evidence="4" type="ORF">SI8410_14018273</name>
</gene>
<dbReference type="SUPFAM" id="SSF54001">
    <property type="entry name" value="Cysteine proteinases"/>
    <property type="match status" value="1"/>
</dbReference>
<dbReference type="GO" id="GO:0004843">
    <property type="term" value="F:cysteine-type deubiquitinase activity"/>
    <property type="evidence" value="ECO:0007669"/>
    <property type="project" value="TreeGrafter"/>
</dbReference>
<accession>A0A7I8LE79</accession>
<evidence type="ECO:0000313" key="4">
    <source>
        <dbReference type="EMBL" id="CAA7407595.1"/>
    </source>
</evidence>
<dbReference type="GO" id="GO:0016579">
    <property type="term" value="P:protein deubiquitination"/>
    <property type="evidence" value="ECO:0007669"/>
    <property type="project" value="TreeGrafter"/>
</dbReference>
<name>A0A7I8LE79_SPIIN</name>
<dbReference type="Pfam" id="PF02338">
    <property type="entry name" value="OTU"/>
    <property type="match status" value="1"/>
</dbReference>
<dbReference type="PROSITE" id="PS50802">
    <property type="entry name" value="OTU"/>
    <property type="match status" value="1"/>
</dbReference>
<evidence type="ECO:0000313" key="5">
    <source>
        <dbReference type="Proteomes" id="UP000663760"/>
    </source>
</evidence>
<dbReference type="PANTHER" id="PTHR12419">
    <property type="entry name" value="OTU DOMAIN CONTAINING PROTEIN"/>
    <property type="match status" value="1"/>
</dbReference>
<dbReference type="FunFam" id="3.90.70.80:FF:000009">
    <property type="entry name" value="OTU domain-containing protein 3"/>
    <property type="match status" value="1"/>
</dbReference>
<sequence length="353" mass="39697">MVQAKQKKSRPVRKKQVKSHGKKGDISQFCSQLDSLGLKVTEVTSDGNCFFRALADQLEGDENAHQKYRHMVVEYIQMHKEDFEPFIEDEVPFDEYCKSMGEDGTWAGNMELQAASLVTRSNICIHRLQSFLFVMQSMSPRWYVRNFHAQGSRMVHISYHDGEHYNSVRLKDDPCTGPANPVTLKVDADVSLTSHQEKSTTNKSRGLSRENTTNMNSIKLVMIGSGCSELSKVEQVLQDVDGDVDAAIEYLIAEKEMIENVHIDDQLSSVKENDAVDESLSQNYQTLCLSMVARILYPTLKIGMDPKFKGCSILSNISSVSRSKKERRYSKKGEGRRPAQESVGLPDVGALCI</sequence>